<dbReference type="SUPFAM" id="SSF51735">
    <property type="entry name" value="NAD(P)-binding Rossmann-fold domains"/>
    <property type="match status" value="1"/>
</dbReference>
<evidence type="ECO:0000256" key="1">
    <source>
        <dbReference type="ARBA" id="ARBA00023002"/>
    </source>
</evidence>
<organism evidence="4 5">
    <name type="scientific">Pseudomonas putida</name>
    <name type="common">Arthrobacter siderocapsulatus</name>
    <dbReference type="NCBI Taxonomy" id="303"/>
    <lineage>
        <taxon>Bacteria</taxon>
        <taxon>Pseudomonadati</taxon>
        <taxon>Pseudomonadota</taxon>
        <taxon>Gammaproteobacteria</taxon>
        <taxon>Pseudomonadales</taxon>
        <taxon>Pseudomonadaceae</taxon>
        <taxon>Pseudomonas</taxon>
    </lineage>
</organism>
<dbReference type="CDD" id="cd12180">
    <property type="entry name" value="2-Hacid_dh_15"/>
    <property type="match status" value="1"/>
</dbReference>
<dbReference type="Pfam" id="PF02826">
    <property type="entry name" value="2-Hacid_dh_C"/>
    <property type="match status" value="1"/>
</dbReference>
<keyword evidence="1" id="KW-0560">Oxidoreductase</keyword>
<dbReference type="GO" id="GO:0051287">
    <property type="term" value="F:NAD binding"/>
    <property type="evidence" value="ECO:0007669"/>
    <property type="project" value="InterPro"/>
</dbReference>
<dbReference type="GO" id="GO:0016491">
    <property type="term" value="F:oxidoreductase activity"/>
    <property type="evidence" value="ECO:0007669"/>
    <property type="project" value="UniProtKB-KW"/>
</dbReference>
<dbReference type="Gene3D" id="3.40.50.720">
    <property type="entry name" value="NAD(P)-binding Rossmann-like Domain"/>
    <property type="match status" value="2"/>
</dbReference>
<protein>
    <submittedName>
        <fullName evidence="4">Dihydrofolate reductase</fullName>
    </submittedName>
</protein>
<reference evidence="4 5" key="1">
    <citation type="submission" date="2016-12" db="EMBL/GenBank/DDBJ databases">
        <title>Draft Genome Sequence of Mercury Resistant Pseudomonas DRA525.</title>
        <authorList>
            <person name="Drace K.M."/>
        </authorList>
    </citation>
    <scope>NUCLEOTIDE SEQUENCE [LARGE SCALE GENOMIC DNA]</scope>
    <source>
        <strain evidence="4 5">DRA525</strain>
    </source>
</reference>
<dbReference type="InterPro" id="IPR006140">
    <property type="entry name" value="D-isomer_DH_NAD-bd"/>
</dbReference>
<dbReference type="RefSeq" id="WP_075045449.1">
    <property type="nucleotide sequence ID" value="NZ_CP018743.1"/>
</dbReference>
<dbReference type="PANTHER" id="PTHR43333">
    <property type="entry name" value="2-HACID_DH_C DOMAIN-CONTAINING PROTEIN"/>
    <property type="match status" value="1"/>
</dbReference>
<gene>
    <name evidence="4" type="ORF">BL240_15705</name>
</gene>
<dbReference type="Proteomes" id="UP000185146">
    <property type="component" value="Chromosome"/>
</dbReference>
<feature type="domain" description="D-isomer specific 2-hydroxyacid dehydrogenase NAD-binding" evidence="3">
    <location>
        <begin position="107"/>
        <end position="277"/>
    </location>
</feature>
<dbReference type="PANTHER" id="PTHR43333:SF1">
    <property type="entry name" value="D-ISOMER SPECIFIC 2-HYDROXYACID DEHYDROGENASE NAD-BINDING DOMAIN-CONTAINING PROTEIN"/>
    <property type="match status" value="1"/>
</dbReference>
<dbReference type="AlphaFoldDB" id="A0A1L5PRM5"/>
<dbReference type="InterPro" id="IPR036291">
    <property type="entry name" value="NAD(P)-bd_dom_sf"/>
</dbReference>
<evidence type="ECO:0000313" key="5">
    <source>
        <dbReference type="Proteomes" id="UP000185146"/>
    </source>
</evidence>
<evidence type="ECO:0000259" key="3">
    <source>
        <dbReference type="Pfam" id="PF02826"/>
    </source>
</evidence>
<accession>A0A1L5PRM5</accession>
<keyword evidence="2" id="KW-0520">NAD</keyword>
<name>A0A1L5PRM5_PSEPU</name>
<dbReference type="EMBL" id="CP018743">
    <property type="protein sequence ID" value="APO82822.1"/>
    <property type="molecule type" value="Genomic_DNA"/>
</dbReference>
<sequence>MSHSIIASQLDAQANQHLREHLPDHEVIDIAPGQLALQAPADVFILRPINVRGQRIDTPPPGWPWGLKWVQLVSSGIDFYPDWVFQGTPVTSGKGANAEQVAEFALALVFAAAKQLPGLWVKDADWRLTPLAPLRGRTLGILGFGSIGQSLARKAVALGMQVLALSRPGQAIAEVPGVERAADLQQLFAGSDHLVLAAPLTAATRGLVDRQVLAHARPGLHLINIARGGLLDQQALLEALDRGLIGRASLDVTDPEPLPAGHPLYHHPRVFLSPHTSAISEDGYPALLEAFIANFHRYREQAPLANLVDTARGY</sequence>
<evidence type="ECO:0000256" key="2">
    <source>
        <dbReference type="ARBA" id="ARBA00023027"/>
    </source>
</evidence>
<evidence type="ECO:0000313" key="4">
    <source>
        <dbReference type="EMBL" id="APO82822.1"/>
    </source>
</evidence>
<proteinExistence type="predicted"/>